<keyword evidence="3" id="KW-1185">Reference proteome</keyword>
<dbReference type="GO" id="GO:0006950">
    <property type="term" value="P:response to stress"/>
    <property type="evidence" value="ECO:0007669"/>
    <property type="project" value="TreeGrafter"/>
</dbReference>
<dbReference type="InterPro" id="IPR039422">
    <property type="entry name" value="MarR/SlyA-like"/>
</dbReference>
<dbReference type="EMBL" id="CP059399">
    <property type="protein sequence ID" value="QLY33408.1"/>
    <property type="molecule type" value="Genomic_DNA"/>
</dbReference>
<dbReference type="SMART" id="SM00347">
    <property type="entry name" value="HTH_MARR"/>
    <property type="match status" value="1"/>
</dbReference>
<dbReference type="AlphaFoldDB" id="A0A7D6ZE63"/>
<dbReference type="PRINTS" id="PR00598">
    <property type="entry name" value="HTHMARR"/>
</dbReference>
<protein>
    <submittedName>
        <fullName evidence="2">MarR family transcriptional regulator</fullName>
    </submittedName>
</protein>
<dbReference type="Gene3D" id="1.10.10.10">
    <property type="entry name" value="Winged helix-like DNA-binding domain superfamily/Winged helix DNA-binding domain"/>
    <property type="match status" value="1"/>
</dbReference>
<dbReference type="RefSeq" id="WP_181584572.1">
    <property type="nucleotide sequence ID" value="NZ_CP059399.1"/>
</dbReference>
<evidence type="ECO:0000259" key="1">
    <source>
        <dbReference type="PROSITE" id="PS50995"/>
    </source>
</evidence>
<name>A0A7D6ZE63_9NOCA</name>
<dbReference type="InterPro" id="IPR000835">
    <property type="entry name" value="HTH_MarR-typ"/>
</dbReference>
<dbReference type="KEGG" id="nhu:H0264_15280"/>
<dbReference type="PANTHER" id="PTHR33164">
    <property type="entry name" value="TRANSCRIPTIONAL REGULATOR, MARR FAMILY"/>
    <property type="match status" value="1"/>
</dbReference>
<organism evidence="2 3">
    <name type="scientific">Nocardia huaxiensis</name>
    <dbReference type="NCBI Taxonomy" id="2755382"/>
    <lineage>
        <taxon>Bacteria</taxon>
        <taxon>Bacillati</taxon>
        <taxon>Actinomycetota</taxon>
        <taxon>Actinomycetes</taxon>
        <taxon>Mycobacteriales</taxon>
        <taxon>Nocardiaceae</taxon>
        <taxon>Nocardia</taxon>
    </lineage>
</organism>
<dbReference type="PROSITE" id="PS50995">
    <property type="entry name" value="HTH_MARR_2"/>
    <property type="match status" value="1"/>
</dbReference>
<evidence type="ECO:0000313" key="2">
    <source>
        <dbReference type="EMBL" id="QLY33408.1"/>
    </source>
</evidence>
<dbReference type="InterPro" id="IPR036390">
    <property type="entry name" value="WH_DNA-bd_sf"/>
</dbReference>
<dbReference type="InterPro" id="IPR036388">
    <property type="entry name" value="WH-like_DNA-bd_sf"/>
</dbReference>
<dbReference type="SUPFAM" id="SSF46785">
    <property type="entry name" value="Winged helix' DNA-binding domain"/>
    <property type="match status" value="1"/>
</dbReference>
<dbReference type="PANTHER" id="PTHR33164:SF99">
    <property type="entry name" value="MARR FAMILY REGULATORY PROTEIN"/>
    <property type="match status" value="1"/>
</dbReference>
<dbReference type="Proteomes" id="UP000515512">
    <property type="component" value="Chromosome"/>
</dbReference>
<sequence>MGDPTLAELDIPTLVMLTGEAVRAQVTERVHAAGFADIRPAHGFVFQHLIDRSPTVSELARHLGITQQGASKLVVELETLGYVSRENDPSDSRVRRITLTDRGTACIATAREVRAEYQAALAKTLGKSGLTALTTGLAAFADRLGLAESVRGRQVKLPAHER</sequence>
<evidence type="ECO:0000313" key="3">
    <source>
        <dbReference type="Proteomes" id="UP000515512"/>
    </source>
</evidence>
<accession>A0A7D6ZE63</accession>
<feature type="domain" description="HTH marR-type" evidence="1">
    <location>
        <begin position="8"/>
        <end position="142"/>
    </location>
</feature>
<proteinExistence type="predicted"/>
<reference evidence="2 3" key="1">
    <citation type="submission" date="2020-07" db="EMBL/GenBank/DDBJ databases">
        <authorList>
            <person name="Zhuang K."/>
            <person name="Ran Y."/>
        </authorList>
    </citation>
    <scope>NUCLEOTIDE SEQUENCE [LARGE SCALE GENOMIC DNA]</scope>
    <source>
        <strain evidence="2 3">WCH-YHL-001</strain>
    </source>
</reference>
<dbReference type="Pfam" id="PF12802">
    <property type="entry name" value="MarR_2"/>
    <property type="match status" value="1"/>
</dbReference>
<dbReference type="GO" id="GO:0003700">
    <property type="term" value="F:DNA-binding transcription factor activity"/>
    <property type="evidence" value="ECO:0007669"/>
    <property type="project" value="InterPro"/>
</dbReference>
<gene>
    <name evidence="2" type="ORF">H0264_15280</name>
</gene>